<keyword evidence="2 8" id="KW-0723">Serine/threonine-protein kinase</keyword>
<evidence type="ECO:0000256" key="3">
    <source>
        <dbReference type="ARBA" id="ARBA00022679"/>
    </source>
</evidence>
<evidence type="ECO:0000256" key="2">
    <source>
        <dbReference type="ARBA" id="ARBA00022527"/>
    </source>
</evidence>
<dbReference type="PANTHER" id="PTHR24057">
    <property type="entry name" value="GLYCOGEN SYNTHASE KINASE-3 ALPHA"/>
    <property type="match status" value="1"/>
</dbReference>
<proteinExistence type="inferred from homology"/>
<evidence type="ECO:0000313" key="10">
    <source>
        <dbReference type="EMBL" id="CAG9336066.1"/>
    </source>
</evidence>
<dbReference type="PROSITE" id="PS00108">
    <property type="entry name" value="PROTEIN_KINASE_ST"/>
    <property type="match status" value="1"/>
</dbReference>
<evidence type="ECO:0000256" key="4">
    <source>
        <dbReference type="ARBA" id="ARBA00022741"/>
    </source>
</evidence>
<dbReference type="InterPro" id="IPR050591">
    <property type="entry name" value="GSK-3"/>
</dbReference>
<dbReference type="EMBL" id="CAJZBQ010000063">
    <property type="protein sequence ID" value="CAG9336066.1"/>
    <property type="molecule type" value="Genomic_DNA"/>
</dbReference>
<dbReference type="InterPro" id="IPR017441">
    <property type="entry name" value="Protein_kinase_ATP_BS"/>
</dbReference>
<evidence type="ECO:0000256" key="6">
    <source>
        <dbReference type="ARBA" id="ARBA00022840"/>
    </source>
</evidence>
<dbReference type="GO" id="GO:0005524">
    <property type="term" value="F:ATP binding"/>
    <property type="evidence" value="ECO:0007669"/>
    <property type="project" value="UniProtKB-UniRule"/>
</dbReference>
<dbReference type="PROSITE" id="PS00107">
    <property type="entry name" value="PROTEIN_KINASE_ATP"/>
    <property type="match status" value="1"/>
</dbReference>
<keyword evidence="11" id="KW-1185">Reference proteome</keyword>
<dbReference type="GO" id="GO:0004674">
    <property type="term" value="F:protein serine/threonine kinase activity"/>
    <property type="evidence" value="ECO:0007669"/>
    <property type="project" value="UniProtKB-KW"/>
</dbReference>
<dbReference type="GO" id="GO:0030154">
    <property type="term" value="P:cell differentiation"/>
    <property type="evidence" value="ECO:0007669"/>
    <property type="project" value="TreeGrafter"/>
</dbReference>
<name>A0AAU9KDE2_9CILI</name>
<feature type="binding site" evidence="7">
    <location>
        <position position="48"/>
    </location>
    <ligand>
        <name>ATP</name>
        <dbReference type="ChEBI" id="CHEBI:30616"/>
    </ligand>
</feature>
<dbReference type="PROSITE" id="PS50011">
    <property type="entry name" value="PROTEIN_KINASE_DOM"/>
    <property type="match status" value="1"/>
</dbReference>
<accession>A0AAU9KDE2</accession>
<keyword evidence="4 7" id="KW-0547">Nucleotide-binding</keyword>
<dbReference type="SUPFAM" id="SSF56112">
    <property type="entry name" value="Protein kinase-like (PK-like)"/>
    <property type="match status" value="1"/>
</dbReference>
<dbReference type="AlphaFoldDB" id="A0AAU9KDE2"/>
<organism evidence="10 11">
    <name type="scientific">Blepharisma stoltei</name>
    <dbReference type="NCBI Taxonomy" id="1481888"/>
    <lineage>
        <taxon>Eukaryota</taxon>
        <taxon>Sar</taxon>
        <taxon>Alveolata</taxon>
        <taxon>Ciliophora</taxon>
        <taxon>Postciliodesmatophora</taxon>
        <taxon>Heterotrichea</taxon>
        <taxon>Heterotrichida</taxon>
        <taxon>Blepharismidae</taxon>
        <taxon>Blepharisma</taxon>
    </lineage>
</organism>
<sequence length="311" mass="35779">MIRGYFPISDHISNANPSYIFESLIGEGSFGCVYKAYDPTNNLSVAIKRSLKSGCMVSREFSILKETVNCPNCVKLLDIFYSVTDDNKFIQHLVFECMPKNLAQFLAERWSLDPLNDFEITSIMRQLLKGLEYLHSKNIMHRDIKPQNILIDDNDEFYKVKLCDFGSAKFVTGKNMPYVVSRYYRAPELILLNTDYGTEIDIWAAGCVFIELFTGCPIFRGDTEADQFIKIANIIGPPTATDMKNLTKSVQLNTKMIQRIIKIGRKIQWVHLFKRSPKAEEAFDLAQKMVCWDPTKRFTATQCLEHPFFLI</sequence>
<dbReference type="InterPro" id="IPR008271">
    <property type="entry name" value="Ser/Thr_kinase_AS"/>
</dbReference>
<evidence type="ECO:0000256" key="1">
    <source>
        <dbReference type="ARBA" id="ARBA00005527"/>
    </source>
</evidence>
<dbReference type="GO" id="GO:0007165">
    <property type="term" value="P:signal transduction"/>
    <property type="evidence" value="ECO:0007669"/>
    <property type="project" value="TreeGrafter"/>
</dbReference>
<feature type="domain" description="Protein kinase" evidence="9">
    <location>
        <begin position="19"/>
        <end position="309"/>
    </location>
</feature>
<dbReference type="Pfam" id="PF00069">
    <property type="entry name" value="Pkinase"/>
    <property type="match status" value="1"/>
</dbReference>
<dbReference type="InterPro" id="IPR000719">
    <property type="entry name" value="Prot_kinase_dom"/>
</dbReference>
<evidence type="ECO:0000256" key="8">
    <source>
        <dbReference type="RuleBase" id="RU000304"/>
    </source>
</evidence>
<dbReference type="Proteomes" id="UP001162131">
    <property type="component" value="Unassembled WGS sequence"/>
</dbReference>
<keyword evidence="5" id="KW-0418">Kinase</keyword>
<protein>
    <recommendedName>
        <fullName evidence="9">Protein kinase domain-containing protein</fullName>
    </recommendedName>
</protein>
<dbReference type="GO" id="GO:0005737">
    <property type="term" value="C:cytoplasm"/>
    <property type="evidence" value="ECO:0007669"/>
    <property type="project" value="TreeGrafter"/>
</dbReference>
<comment type="caution">
    <text evidence="10">The sequence shown here is derived from an EMBL/GenBank/DDBJ whole genome shotgun (WGS) entry which is preliminary data.</text>
</comment>
<reference evidence="10" key="1">
    <citation type="submission" date="2021-09" db="EMBL/GenBank/DDBJ databases">
        <authorList>
            <consortium name="AG Swart"/>
            <person name="Singh M."/>
            <person name="Singh A."/>
            <person name="Seah K."/>
            <person name="Emmerich C."/>
        </authorList>
    </citation>
    <scope>NUCLEOTIDE SEQUENCE</scope>
    <source>
        <strain evidence="10">ATCC30299</strain>
    </source>
</reference>
<gene>
    <name evidence="10" type="ORF">BSTOLATCC_MIC65373</name>
</gene>
<dbReference type="SMART" id="SM00220">
    <property type="entry name" value="S_TKc"/>
    <property type="match status" value="1"/>
</dbReference>
<evidence type="ECO:0000256" key="5">
    <source>
        <dbReference type="ARBA" id="ARBA00022777"/>
    </source>
</evidence>
<evidence type="ECO:0000256" key="7">
    <source>
        <dbReference type="PROSITE-ProRule" id="PRU10141"/>
    </source>
</evidence>
<keyword evidence="3" id="KW-0808">Transferase</keyword>
<dbReference type="Gene3D" id="1.10.510.10">
    <property type="entry name" value="Transferase(Phosphotransferase) domain 1"/>
    <property type="match status" value="1"/>
</dbReference>
<dbReference type="InterPro" id="IPR011009">
    <property type="entry name" value="Kinase-like_dom_sf"/>
</dbReference>
<evidence type="ECO:0000259" key="9">
    <source>
        <dbReference type="PROSITE" id="PS50011"/>
    </source>
</evidence>
<keyword evidence="6 7" id="KW-0067">ATP-binding</keyword>
<comment type="similarity">
    <text evidence="1">Belongs to the protein kinase superfamily. CMGC Ser/Thr protein kinase family. GSK-3 subfamily.</text>
</comment>
<dbReference type="FunFam" id="1.10.510.10:FF:000624">
    <property type="entry name" value="Mitogen-activated protein kinase"/>
    <property type="match status" value="1"/>
</dbReference>
<dbReference type="Gene3D" id="3.30.200.20">
    <property type="entry name" value="Phosphorylase Kinase, domain 1"/>
    <property type="match status" value="1"/>
</dbReference>
<dbReference type="PANTHER" id="PTHR24057:SF0">
    <property type="entry name" value="PROTEIN KINASE SHAGGY-RELATED"/>
    <property type="match status" value="1"/>
</dbReference>
<dbReference type="GO" id="GO:0005634">
    <property type="term" value="C:nucleus"/>
    <property type="evidence" value="ECO:0007669"/>
    <property type="project" value="TreeGrafter"/>
</dbReference>
<evidence type="ECO:0000313" key="11">
    <source>
        <dbReference type="Proteomes" id="UP001162131"/>
    </source>
</evidence>